<feature type="transmembrane region" description="Helical" evidence="8">
    <location>
        <begin position="374"/>
        <end position="399"/>
    </location>
</feature>
<comment type="subcellular location">
    <subcellularLocation>
        <location evidence="1">Cell membrane</location>
        <topology evidence="1">Multi-pass membrane protein</topology>
    </subcellularLocation>
</comment>
<dbReference type="GO" id="GO:0015293">
    <property type="term" value="F:symporter activity"/>
    <property type="evidence" value="ECO:0007669"/>
    <property type="project" value="InterPro"/>
</dbReference>
<gene>
    <name evidence="9" type="ORF">FHS54_000867</name>
</gene>
<keyword evidence="5 8" id="KW-0812">Transmembrane</keyword>
<feature type="transmembrane region" description="Helical" evidence="8">
    <location>
        <begin position="192"/>
        <end position="211"/>
    </location>
</feature>
<comment type="caution">
    <text evidence="9">The sequence shown here is derived from an EMBL/GenBank/DDBJ whole genome shotgun (WGS) entry which is preliminary data.</text>
</comment>
<dbReference type="Pfam" id="PF13347">
    <property type="entry name" value="MFS_2"/>
    <property type="match status" value="1"/>
</dbReference>
<dbReference type="PANTHER" id="PTHR11328">
    <property type="entry name" value="MAJOR FACILITATOR SUPERFAMILY DOMAIN-CONTAINING PROTEIN"/>
    <property type="match status" value="1"/>
</dbReference>
<name>A0A846M482_9SPHN</name>
<feature type="transmembrane region" description="Helical" evidence="8">
    <location>
        <begin position="278"/>
        <end position="297"/>
    </location>
</feature>
<sequence length="454" mass="48846">MSEDLARPVPAATAMSLPFSVKIGWALGQLPIASHIGVASFYLLYFMTDVHHIPPAWAGVALLLPRLFNMFFDPVMGSLSDRTRTRFGRRRPYLLGGSLVWGIAFILLFGLPVLADPRPGIVLLFAAFMLVTIGQTLYHVPYSAMLAEMTRNSRDRISLASWKESVSRIGILIAATTTPILVAWFASEAQGYRVAGVVFGAVIIFGGLVAFKTTAKAPSREDSAHVPVSYRAQFQAMLDNRPFCLLVIAYVCIMAADELFSSSLIFYAVNVLGQSEAFVGKVYPISSIAAICTIPAWNRAAVRLGKKNVLLIAIAGMAATWLSLLAIPASHAWVMYPLMAVSGAFNAGLLLLPNAMVPDTVEYDAYHSGHRREGAIYGAWIFCQQSAMAAGGFMLSISLGFIGYKGAVAVQPASVQDGLVVIISVVPAALLAIAALLVRAYPLNEERVKALETA</sequence>
<dbReference type="Proteomes" id="UP000576821">
    <property type="component" value="Unassembled WGS sequence"/>
</dbReference>
<feature type="transmembrane region" description="Helical" evidence="8">
    <location>
        <begin position="53"/>
        <end position="72"/>
    </location>
</feature>
<evidence type="ECO:0000256" key="8">
    <source>
        <dbReference type="SAM" id="Phobius"/>
    </source>
</evidence>
<evidence type="ECO:0000256" key="3">
    <source>
        <dbReference type="ARBA" id="ARBA00022448"/>
    </source>
</evidence>
<feature type="transmembrane region" description="Helical" evidence="8">
    <location>
        <begin position="243"/>
        <end position="266"/>
    </location>
</feature>
<protein>
    <submittedName>
        <fullName evidence="9">GPH family glycoside/pentoside/hexuronide:cation symporter</fullName>
    </submittedName>
</protein>
<feature type="transmembrane region" description="Helical" evidence="8">
    <location>
        <begin position="309"/>
        <end position="327"/>
    </location>
</feature>
<dbReference type="InterPro" id="IPR001927">
    <property type="entry name" value="Na/Gal_symport"/>
</dbReference>
<keyword evidence="3" id="KW-0813">Transport</keyword>
<dbReference type="SUPFAM" id="SSF103473">
    <property type="entry name" value="MFS general substrate transporter"/>
    <property type="match status" value="1"/>
</dbReference>
<reference evidence="9 10" key="1">
    <citation type="submission" date="2020-03" db="EMBL/GenBank/DDBJ databases">
        <title>Genomic Encyclopedia of Type Strains, Phase IV (KMG-IV): sequencing the most valuable type-strain genomes for metagenomic binning, comparative biology and taxonomic classification.</title>
        <authorList>
            <person name="Goeker M."/>
        </authorList>
    </citation>
    <scope>NUCLEOTIDE SEQUENCE [LARGE SCALE GENOMIC DNA]</scope>
    <source>
        <strain evidence="9 10">DSM 21299</strain>
    </source>
</reference>
<keyword evidence="4" id="KW-1003">Cell membrane</keyword>
<evidence type="ECO:0000256" key="4">
    <source>
        <dbReference type="ARBA" id="ARBA00022475"/>
    </source>
</evidence>
<feature type="transmembrane region" description="Helical" evidence="8">
    <location>
        <begin position="121"/>
        <end position="145"/>
    </location>
</feature>
<evidence type="ECO:0000313" key="10">
    <source>
        <dbReference type="Proteomes" id="UP000576821"/>
    </source>
</evidence>
<dbReference type="PANTHER" id="PTHR11328:SF24">
    <property type="entry name" value="MAJOR FACILITATOR SUPERFAMILY (MFS) PROFILE DOMAIN-CONTAINING PROTEIN"/>
    <property type="match status" value="1"/>
</dbReference>
<dbReference type="CDD" id="cd17332">
    <property type="entry name" value="MFS_MelB_like"/>
    <property type="match status" value="1"/>
</dbReference>
<evidence type="ECO:0000256" key="5">
    <source>
        <dbReference type="ARBA" id="ARBA00022692"/>
    </source>
</evidence>
<dbReference type="Gene3D" id="1.20.1250.20">
    <property type="entry name" value="MFS general substrate transporter like domains"/>
    <property type="match status" value="2"/>
</dbReference>
<feature type="transmembrane region" description="Helical" evidence="8">
    <location>
        <begin position="419"/>
        <end position="441"/>
    </location>
</feature>
<dbReference type="GO" id="GO:0008643">
    <property type="term" value="P:carbohydrate transport"/>
    <property type="evidence" value="ECO:0007669"/>
    <property type="project" value="InterPro"/>
</dbReference>
<feature type="transmembrane region" description="Helical" evidence="8">
    <location>
        <begin position="166"/>
        <end position="186"/>
    </location>
</feature>
<evidence type="ECO:0000313" key="9">
    <source>
        <dbReference type="EMBL" id="NIJ15918.1"/>
    </source>
</evidence>
<proteinExistence type="inferred from homology"/>
<evidence type="ECO:0000256" key="6">
    <source>
        <dbReference type="ARBA" id="ARBA00022989"/>
    </source>
</evidence>
<feature type="transmembrane region" description="Helical" evidence="8">
    <location>
        <begin position="333"/>
        <end position="353"/>
    </location>
</feature>
<dbReference type="NCBIfam" id="TIGR00792">
    <property type="entry name" value="gph"/>
    <property type="match status" value="1"/>
</dbReference>
<feature type="transmembrane region" description="Helical" evidence="8">
    <location>
        <begin position="25"/>
        <end position="47"/>
    </location>
</feature>
<keyword evidence="7 8" id="KW-0472">Membrane</keyword>
<comment type="similarity">
    <text evidence="2">Belongs to the sodium:galactoside symporter (TC 2.A.2) family.</text>
</comment>
<dbReference type="InterPro" id="IPR018043">
    <property type="entry name" value="Na/Gal_symport_CS"/>
</dbReference>
<organism evidence="9 10">
    <name type="scientific">Sphingobium vermicomposti</name>
    <dbReference type="NCBI Taxonomy" id="529005"/>
    <lineage>
        <taxon>Bacteria</taxon>
        <taxon>Pseudomonadati</taxon>
        <taxon>Pseudomonadota</taxon>
        <taxon>Alphaproteobacteria</taxon>
        <taxon>Sphingomonadales</taxon>
        <taxon>Sphingomonadaceae</taxon>
        <taxon>Sphingobium</taxon>
    </lineage>
</organism>
<dbReference type="InterPro" id="IPR039672">
    <property type="entry name" value="MFS_2"/>
</dbReference>
<evidence type="ECO:0000256" key="7">
    <source>
        <dbReference type="ARBA" id="ARBA00023136"/>
    </source>
</evidence>
<dbReference type="EMBL" id="JAASQR010000001">
    <property type="protein sequence ID" value="NIJ15918.1"/>
    <property type="molecule type" value="Genomic_DNA"/>
</dbReference>
<keyword evidence="10" id="KW-1185">Reference proteome</keyword>
<dbReference type="GO" id="GO:0005886">
    <property type="term" value="C:plasma membrane"/>
    <property type="evidence" value="ECO:0007669"/>
    <property type="project" value="UniProtKB-SubCell"/>
</dbReference>
<dbReference type="PROSITE" id="PS00872">
    <property type="entry name" value="NA_GALACTOSIDE_SYMP"/>
    <property type="match status" value="1"/>
</dbReference>
<feature type="transmembrane region" description="Helical" evidence="8">
    <location>
        <begin position="93"/>
        <end position="115"/>
    </location>
</feature>
<evidence type="ECO:0000256" key="2">
    <source>
        <dbReference type="ARBA" id="ARBA00009617"/>
    </source>
</evidence>
<accession>A0A846M482</accession>
<dbReference type="InterPro" id="IPR036259">
    <property type="entry name" value="MFS_trans_sf"/>
</dbReference>
<dbReference type="AlphaFoldDB" id="A0A846M482"/>
<dbReference type="RefSeq" id="WP_167302522.1">
    <property type="nucleotide sequence ID" value="NZ_JAASQR010000001.1"/>
</dbReference>
<evidence type="ECO:0000256" key="1">
    <source>
        <dbReference type="ARBA" id="ARBA00004651"/>
    </source>
</evidence>
<keyword evidence="6 8" id="KW-1133">Transmembrane helix</keyword>
<dbReference type="GO" id="GO:0006814">
    <property type="term" value="P:sodium ion transport"/>
    <property type="evidence" value="ECO:0007669"/>
    <property type="project" value="InterPro"/>
</dbReference>